<keyword evidence="3" id="KW-1185">Reference proteome</keyword>
<evidence type="ECO:0000313" key="2">
    <source>
        <dbReference type="EMBL" id="GGC33720.1"/>
    </source>
</evidence>
<sequence>MKKSISQHREKNNFDDGVIRPLHVPAKHDPKAALQERAVFALADLGKGTAKQIATKLSALGDSDADETQVREILEVLFNKGLVNGSDNESNREYDLAKETRPHRGHVDPD</sequence>
<dbReference type="EMBL" id="BMIK01000009">
    <property type="protein sequence ID" value="GGC33720.1"/>
    <property type="molecule type" value="Genomic_DNA"/>
</dbReference>
<feature type="region of interest" description="Disordered" evidence="1">
    <location>
        <begin position="1"/>
        <end position="22"/>
    </location>
</feature>
<dbReference type="Proteomes" id="UP000597338">
    <property type="component" value="Unassembled WGS sequence"/>
</dbReference>
<feature type="compositionally biased region" description="Basic and acidic residues" evidence="1">
    <location>
        <begin position="89"/>
        <end position="110"/>
    </location>
</feature>
<feature type="region of interest" description="Disordered" evidence="1">
    <location>
        <begin position="85"/>
        <end position="110"/>
    </location>
</feature>
<protein>
    <recommendedName>
        <fullName evidence="4">HEAT repeat domain-containing protein</fullName>
    </recommendedName>
</protein>
<comment type="caution">
    <text evidence="2">The sequence shown here is derived from an EMBL/GenBank/DDBJ whole genome shotgun (WGS) entry which is preliminary data.</text>
</comment>
<evidence type="ECO:0000256" key="1">
    <source>
        <dbReference type="SAM" id="MobiDB-lite"/>
    </source>
</evidence>
<organism evidence="2 3">
    <name type="scientific">Parapedobacter defluvii</name>
    <dbReference type="NCBI Taxonomy" id="2045106"/>
    <lineage>
        <taxon>Bacteria</taxon>
        <taxon>Pseudomonadati</taxon>
        <taxon>Bacteroidota</taxon>
        <taxon>Sphingobacteriia</taxon>
        <taxon>Sphingobacteriales</taxon>
        <taxon>Sphingobacteriaceae</taxon>
        <taxon>Parapedobacter</taxon>
    </lineage>
</organism>
<evidence type="ECO:0000313" key="3">
    <source>
        <dbReference type="Proteomes" id="UP000597338"/>
    </source>
</evidence>
<evidence type="ECO:0008006" key="4">
    <source>
        <dbReference type="Google" id="ProtNLM"/>
    </source>
</evidence>
<reference evidence="3" key="1">
    <citation type="journal article" date="2019" name="Int. J. Syst. Evol. Microbiol.">
        <title>The Global Catalogue of Microorganisms (GCM) 10K type strain sequencing project: providing services to taxonomists for standard genome sequencing and annotation.</title>
        <authorList>
            <consortium name="The Broad Institute Genomics Platform"/>
            <consortium name="The Broad Institute Genome Sequencing Center for Infectious Disease"/>
            <person name="Wu L."/>
            <person name="Ma J."/>
        </authorList>
    </citation>
    <scope>NUCLEOTIDE SEQUENCE [LARGE SCALE GENOMIC DNA]</scope>
    <source>
        <strain evidence="3">CGMCC 1.15342</strain>
    </source>
</reference>
<proteinExistence type="predicted"/>
<dbReference type="RefSeq" id="WP_188751629.1">
    <property type="nucleotide sequence ID" value="NZ_BMIK01000009.1"/>
</dbReference>
<gene>
    <name evidence="2" type="ORF">GCM10011386_27380</name>
</gene>
<feature type="compositionally biased region" description="Basic and acidic residues" evidence="1">
    <location>
        <begin position="7"/>
        <end position="18"/>
    </location>
</feature>
<accession>A0ABQ1M4U6</accession>
<name>A0ABQ1M4U6_9SPHI</name>